<sequence length="244" mass="27215">MSDYNYENPNDDSSGYTSMHSGRRIYRATQIRHTPRPPPRPASLGSRYVRIRASGSDLYCGVIVVLLASNLALSCYLVISLETKVATILNKLGNIGCGSGVDSQVNDQTTYSNAKLDVISNAVSYQIPQTLHNQKITLTMRLNSIVSEIREIIQSNFMTLNLVLGNNRTFHLSTGNRGGTSDRKHETRITPDRPVEPLPTAPTWIPRNPGPTKYTRSYWPIKTGMPGIRGRARNPNWQEQVSNE</sequence>
<accession>A0AAU7E3N0</accession>
<protein>
    <submittedName>
        <fullName evidence="3">Transmembrane protein</fullName>
    </submittedName>
</protein>
<keyword evidence="2" id="KW-1133">Transmembrane helix</keyword>
<feature type="compositionally biased region" description="Basic and acidic residues" evidence="1">
    <location>
        <begin position="180"/>
        <end position="195"/>
    </location>
</feature>
<evidence type="ECO:0000256" key="1">
    <source>
        <dbReference type="SAM" id="MobiDB-lite"/>
    </source>
</evidence>
<feature type="region of interest" description="Disordered" evidence="1">
    <location>
        <begin position="225"/>
        <end position="244"/>
    </location>
</feature>
<name>A0AAU7E3N0_9MONO</name>
<feature type="region of interest" description="Disordered" evidence="1">
    <location>
        <begin position="173"/>
        <end position="209"/>
    </location>
</feature>
<keyword evidence="2 3" id="KW-0812">Transmembrane</keyword>
<reference evidence="3" key="2">
    <citation type="submission" date="2024-02" db="EMBL/GenBank/DDBJ databases">
        <authorList>
            <person name="Hu B."/>
        </authorList>
    </citation>
    <scope>NUCLEOTIDE SEQUENCE</scope>
    <source>
        <strain evidence="3">9A/Kenya/19BR182KID/2019</strain>
    </source>
</reference>
<proteinExistence type="predicted"/>
<feature type="transmembrane region" description="Helical" evidence="2">
    <location>
        <begin position="58"/>
        <end position="79"/>
    </location>
</feature>
<organism evidence="3">
    <name type="scientific">Dendromus rat paramyxovirus</name>
    <dbReference type="NCBI Taxonomy" id="3141873"/>
    <lineage>
        <taxon>Viruses</taxon>
        <taxon>Riboviria</taxon>
        <taxon>Orthornavirae</taxon>
        <taxon>Negarnaviricota</taxon>
        <taxon>Haploviricotina</taxon>
        <taxon>Monjiviricetes</taxon>
        <taxon>Mononegavirales</taxon>
        <taxon>Paramyxoviridae</taxon>
    </lineage>
</organism>
<feature type="compositionally biased region" description="Polar residues" evidence="1">
    <location>
        <begin position="235"/>
        <end position="244"/>
    </location>
</feature>
<evidence type="ECO:0000256" key="2">
    <source>
        <dbReference type="SAM" id="Phobius"/>
    </source>
</evidence>
<evidence type="ECO:0000313" key="3">
    <source>
        <dbReference type="EMBL" id="XBH24260.1"/>
    </source>
</evidence>
<keyword evidence="2" id="KW-0472">Membrane</keyword>
<reference evidence="3" key="1">
    <citation type="journal article" date="2024" name="Microbiome">
        <title>Substantial viral diversity in bats and rodents from East Africa: insights into evolution, recombination, and cocirculation.</title>
        <authorList>
            <person name="Wang D."/>
            <person name="Yang X."/>
            <person name="Ren Z."/>
            <person name="Hu B."/>
            <person name="Zhao H."/>
            <person name="Yang K."/>
            <person name="Shi P."/>
            <person name="Zhang Z."/>
            <person name="Feng Q."/>
            <person name="Nawenja C.V."/>
            <person name="Obanda V."/>
            <person name="Robert K."/>
            <person name="Nalikka B."/>
            <person name="Waruhiu C.N."/>
            <person name="Ochola G.O."/>
            <person name="Onyuok S.O."/>
            <person name="Ochieng H."/>
            <person name="Li B."/>
            <person name="Zhu Y."/>
            <person name="Si H."/>
            <person name="Yin J."/>
            <person name="Kristiansen K."/>
            <person name="Jin X."/>
            <person name="Xu X."/>
            <person name="Xiao M."/>
            <person name="Agwanda B."/>
            <person name="Ommeh S."/>
            <person name="Li J."/>
            <person name="Shi Z.L."/>
        </authorList>
    </citation>
    <scope>NUCLEOTIDE SEQUENCE</scope>
    <source>
        <strain evidence="3">9A/Kenya/19BR182KID/2019</strain>
    </source>
</reference>
<dbReference type="EMBL" id="PP712045">
    <property type="protein sequence ID" value="XBH24260.1"/>
    <property type="molecule type" value="Viral_cRNA"/>
</dbReference>